<keyword evidence="1" id="KW-0732">Signal</keyword>
<dbReference type="InterPro" id="IPR011009">
    <property type="entry name" value="Kinase-like_dom_sf"/>
</dbReference>
<dbReference type="Gene3D" id="1.10.510.10">
    <property type="entry name" value="Transferase(Phosphotransferase) domain 1"/>
    <property type="match status" value="1"/>
</dbReference>
<accession>A0A2P6PEL5</accession>
<organism evidence="3 4">
    <name type="scientific">Rosa chinensis</name>
    <name type="common">China rose</name>
    <dbReference type="NCBI Taxonomy" id="74649"/>
    <lineage>
        <taxon>Eukaryota</taxon>
        <taxon>Viridiplantae</taxon>
        <taxon>Streptophyta</taxon>
        <taxon>Embryophyta</taxon>
        <taxon>Tracheophyta</taxon>
        <taxon>Spermatophyta</taxon>
        <taxon>Magnoliopsida</taxon>
        <taxon>eudicotyledons</taxon>
        <taxon>Gunneridae</taxon>
        <taxon>Pentapetalae</taxon>
        <taxon>rosids</taxon>
        <taxon>fabids</taxon>
        <taxon>Rosales</taxon>
        <taxon>Rosaceae</taxon>
        <taxon>Rosoideae</taxon>
        <taxon>Rosoideae incertae sedis</taxon>
        <taxon>Rosa</taxon>
    </lineage>
</organism>
<evidence type="ECO:0000313" key="3">
    <source>
        <dbReference type="EMBL" id="PRQ20369.1"/>
    </source>
</evidence>
<dbReference type="AlphaFoldDB" id="A0A2P6PEL5"/>
<dbReference type="SUPFAM" id="SSF56112">
    <property type="entry name" value="Protein kinase-like (PK-like)"/>
    <property type="match status" value="1"/>
</dbReference>
<sequence length="55" mass="6204">MGSIYHINLVSLSGFCIQGSQCFLAYEYMNRGSLEKILFGNGPVLDWEKRYGIAL</sequence>
<keyword evidence="3" id="KW-0808">Transferase</keyword>
<feature type="domain" description="Serine-threonine/tyrosine-protein kinase catalytic" evidence="2">
    <location>
        <begin position="1"/>
        <end position="51"/>
    </location>
</feature>
<dbReference type="InterPro" id="IPR051343">
    <property type="entry name" value="G-type_lectin_kinases/EP1-like"/>
</dbReference>
<dbReference type="Gramene" id="PRQ20369">
    <property type="protein sequence ID" value="PRQ20369"/>
    <property type="gene ID" value="RchiOBHm_Chr7g0227421"/>
</dbReference>
<keyword evidence="4" id="KW-1185">Reference proteome</keyword>
<comment type="caution">
    <text evidence="3">The sequence shown here is derived from an EMBL/GenBank/DDBJ whole genome shotgun (WGS) entry which is preliminary data.</text>
</comment>
<dbReference type="InterPro" id="IPR001245">
    <property type="entry name" value="Ser-Thr/Tyr_kinase_cat_dom"/>
</dbReference>
<dbReference type="Pfam" id="PF07714">
    <property type="entry name" value="PK_Tyr_Ser-Thr"/>
    <property type="match status" value="1"/>
</dbReference>
<gene>
    <name evidence="3" type="ORF">RchiOBHm_Chr7g0227421</name>
</gene>
<dbReference type="EMBL" id="PDCK01000045">
    <property type="protein sequence ID" value="PRQ20369.1"/>
    <property type="molecule type" value="Genomic_DNA"/>
</dbReference>
<dbReference type="STRING" id="74649.A0A2P6PEL5"/>
<protein>
    <recommendedName>
        <fullName evidence="2">Serine-threonine/tyrosine-protein kinase catalytic domain-containing protein</fullName>
    </recommendedName>
</protein>
<evidence type="ECO:0000313" key="4">
    <source>
        <dbReference type="Proteomes" id="UP000238479"/>
    </source>
</evidence>
<dbReference type="Proteomes" id="UP000238479">
    <property type="component" value="Chromosome 7"/>
</dbReference>
<dbReference type="PANTHER" id="PTHR47976:SF52">
    <property type="entry name" value="PROTEIN KINASE DOMAIN-CONTAINING PROTEIN"/>
    <property type="match status" value="1"/>
</dbReference>
<reference evidence="3 4" key="1">
    <citation type="journal article" date="2018" name="Nat. Genet.">
        <title>The Rosa genome provides new insights in the design of modern roses.</title>
        <authorList>
            <person name="Bendahmane M."/>
        </authorList>
    </citation>
    <scope>NUCLEOTIDE SEQUENCE [LARGE SCALE GENOMIC DNA]</scope>
    <source>
        <strain evidence="4">cv. Old Blush</strain>
    </source>
</reference>
<dbReference type="GO" id="GO:0004672">
    <property type="term" value="F:protein kinase activity"/>
    <property type="evidence" value="ECO:0007669"/>
    <property type="project" value="InterPro"/>
</dbReference>
<proteinExistence type="predicted"/>
<evidence type="ECO:0000259" key="2">
    <source>
        <dbReference type="Pfam" id="PF07714"/>
    </source>
</evidence>
<evidence type="ECO:0000256" key="1">
    <source>
        <dbReference type="ARBA" id="ARBA00022729"/>
    </source>
</evidence>
<name>A0A2P6PEL5_ROSCH</name>
<dbReference type="PANTHER" id="PTHR47976">
    <property type="entry name" value="G-TYPE LECTIN S-RECEPTOR-LIKE SERINE/THREONINE-PROTEIN KINASE SD2-5"/>
    <property type="match status" value="1"/>
</dbReference>